<geneLocation type="plasmid" evidence="2">
    <name>LLAP10_pB</name>
</geneLocation>
<name>A0A098GBM8_9GAMM</name>
<dbReference type="EMBL" id="LN614829">
    <property type="protein sequence ID" value="CEG59370.1"/>
    <property type="molecule type" value="Genomic_DNA"/>
</dbReference>
<keyword evidence="2" id="KW-1185">Reference proteome</keyword>
<accession>A0A098GBM8</accession>
<evidence type="ECO:0000313" key="1">
    <source>
        <dbReference type="EMBL" id="CEG59370.1"/>
    </source>
</evidence>
<dbReference type="RefSeq" id="WP_045097970.1">
    <property type="nucleotide sequence ID" value="NZ_LN614829.1"/>
</dbReference>
<proteinExistence type="predicted"/>
<gene>
    <name evidence="1" type="ORF">LFA_pB0010</name>
</gene>
<reference evidence="2" key="1">
    <citation type="submission" date="2014-09" db="EMBL/GenBank/DDBJ databases">
        <authorList>
            <person name="Gomez-Valero L."/>
        </authorList>
    </citation>
    <scope>NUCLEOTIDE SEQUENCE [LARGE SCALE GENOMIC DNA]</scope>
    <source>
        <strain evidence="2">ATCC700992</strain>
        <plasmid evidence="2">LLAP10_pB</plasmid>
    </source>
</reference>
<dbReference type="KEGG" id="lfa:LFA_pB0010"/>
<dbReference type="OrthoDB" id="5640382at2"/>
<keyword evidence="1" id="KW-0614">Plasmid</keyword>
<dbReference type="AlphaFoldDB" id="A0A098GBM8"/>
<dbReference type="Proteomes" id="UP000032430">
    <property type="component" value="Plasmid III"/>
</dbReference>
<sequence length="259" mass="31139">MTVTSLRKQAFHLMRANKDGTYKERQRRAFVLGKMINDLYASQKPPISWQDLETHHIHWLVKRWKDRRIKPLTIMRYMTIIRKVLSDLGCCIHYIDNRSLQLSCPKPRKKRIRMSANFWQCLINPAVRLMMALQTHFGLTFTEAKQFRVSIHIQNNQLVISERVIPIDTKEQLAILNEFKQLTDDKSLIKKYGHEYLQVFWHDELKQHKLPGNRTWRYWYAKQRLEVLLPEVGYTQACQMIRLEMGIKSRNTLWLYLNK</sequence>
<protein>
    <submittedName>
        <fullName evidence="1">Uncharacterized protein</fullName>
    </submittedName>
</protein>
<organism evidence="1 2">
    <name type="scientific">Legionella fallonii LLAP-10</name>
    <dbReference type="NCBI Taxonomy" id="1212491"/>
    <lineage>
        <taxon>Bacteria</taxon>
        <taxon>Pseudomonadati</taxon>
        <taxon>Pseudomonadota</taxon>
        <taxon>Gammaproteobacteria</taxon>
        <taxon>Legionellales</taxon>
        <taxon>Legionellaceae</taxon>
        <taxon>Legionella</taxon>
    </lineage>
</organism>
<evidence type="ECO:0000313" key="2">
    <source>
        <dbReference type="Proteomes" id="UP000032430"/>
    </source>
</evidence>
<dbReference type="HOGENOM" id="CLU_1033631_0_0_6"/>